<dbReference type="PROSITE" id="PS50088">
    <property type="entry name" value="ANK_REPEAT"/>
    <property type="match status" value="5"/>
</dbReference>
<feature type="repeat" description="ANK" evidence="3">
    <location>
        <begin position="30"/>
        <end position="62"/>
    </location>
</feature>
<sequence length="282" mass="29625">MRAVGGGNMKAVRMLVRAGASLDLRSLSLCGGTALHVACHYRQTEIAKFLLATGTNANAQTALGFRPLHIAAQLGLLDLVVALLSRGAEVKAKTGAKSTALHRACLFGERAVAELLLDRGAEVDECGENGFLPLHCTVVPAREGLTDHSHVAQLLLSRGANVNATDLGGRTVLHSAAFWGSAKVAKLLLDAGANIHLRDNCTSTALHCTAFRTPPMDRVGVDHQSKLHIAQMLVSRGIDVKALNNEGATALATAETDLPPDAPLRTFLSGVASDRQPVCVVQ</sequence>
<feature type="repeat" description="ANK" evidence="3">
    <location>
        <begin position="129"/>
        <end position="167"/>
    </location>
</feature>
<accession>A0A0G4HTM1</accession>
<proteinExistence type="predicted"/>
<dbReference type="Gene3D" id="1.25.40.20">
    <property type="entry name" value="Ankyrin repeat-containing domain"/>
    <property type="match status" value="3"/>
</dbReference>
<feature type="repeat" description="ANK" evidence="3">
    <location>
        <begin position="96"/>
        <end position="128"/>
    </location>
</feature>
<dbReference type="PROSITE" id="PS50297">
    <property type="entry name" value="ANK_REP_REGION"/>
    <property type="match status" value="4"/>
</dbReference>
<dbReference type="AlphaFoldDB" id="A0A0G4HTM1"/>
<feature type="repeat" description="ANK" evidence="3">
    <location>
        <begin position="63"/>
        <end position="95"/>
    </location>
</feature>
<dbReference type="PANTHER" id="PTHR24201:SF16">
    <property type="entry name" value="ANKYRIN-1-LIKE-RELATED"/>
    <property type="match status" value="1"/>
</dbReference>
<keyword evidence="2 3" id="KW-0040">ANK repeat</keyword>
<evidence type="ECO:0000313" key="4">
    <source>
        <dbReference type="EMBL" id="CEM47724.1"/>
    </source>
</evidence>
<keyword evidence="1" id="KW-0677">Repeat</keyword>
<reference evidence="4" key="1">
    <citation type="submission" date="2014-11" db="EMBL/GenBank/DDBJ databases">
        <authorList>
            <person name="Otto D Thomas"/>
            <person name="Naeem Raeece"/>
        </authorList>
    </citation>
    <scope>NUCLEOTIDE SEQUENCE</scope>
</reference>
<organism evidence="4">
    <name type="scientific">Chromera velia CCMP2878</name>
    <dbReference type="NCBI Taxonomy" id="1169474"/>
    <lineage>
        <taxon>Eukaryota</taxon>
        <taxon>Sar</taxon>
        <taxon>Alveolata</taxon>
        <taxon>Colpodellida</taxon>
        <taxon>Chromeraceae</taxon>
        <taxon>Chromera</taxon>
    </lineage>
</organism>
<dbReference type="EMBL" id="CDMZ01003826">
    <property type="protein sequence ID" value="CEM47724.1"/>
    <property type="molecule type" value="Genomic_DNA"/>
</dbReference>
<evidence type="ECO:0000256" key="1">
    <source>
        <dbReference type="ARBA" id="ARBA00022737"/>
    </source>
</evidence>
<evidence type="ECO:0000256" key="2">
    <source>
        <dbReference type="ARBA" id="ARBA00023043"/>
    </source>
</evidence>
<dbReference type="InterPro" id="IPR050776">
    <property type="entry name" value="Ank_Repeat/CDKN_Inhibitor"/>
</dbReference>
<evidence type="ECO:0000256" key="3">
    <source>
        <dbReference type="PROSITE-ProRule" id="PRU00023"/>
    </source>
</evidence>
<feature type="repeat" description="ANK" evidence="3">
    <location>
        <begin position="168"/>
        <end position="200"/>
    </location>
</feature>
<protein>
    <submittedName>
        <fullName evidence="4">Uncharacterized protein</fullName>
    </submittedName>
</protein>
<dbReference type="PANTHER" id="PTHR24201">
    <property type="entry name" value="ANK_REP_REGION DOMAIN-CONTAINING PROTEIN"/>
    <property type="match status" value="1"/>
</dbReference>
<gene>
    <name evidence="4" type="ORF">Cvel_8493</name>
</gene>
<dbReference type="PhylomeDB" id="A0A0G4HTM1"/>
<dbReference type="SMART" id="SM00248">
    <property type="entry name" value="ANK"/>
    <property type="match status" value="6"/>
</dbReference>
<name>A0A0G4HTM1_9ALVE</name>
<dbReference type="SUPFAM" id="SSF48403">
    <property type="entry name" value="Ankyrin repeat"/>
    <property type="match status" value="1"/>
</dbReference>
<dbReference type="Pfam" id="PF12796">
    <property type="entry name" value="Ank_2"/>
    <property type="match status" value="2"/>
</dbReference>
<dbReference type="InterPro" id="IPR036770">
    <property type="entry name" value="Ankyrin_rpt-contain_sf"/>
</dbReference>
<dbReference type="InterPro" id="IPR002110">
    <property type="entry name" value="Ankyrin_rpt"/>
</dbReference>
<dbReference type="VEuPathDB" id="CryptoDB:Cvel_8493"/>
<dbReference type="GO" id="GO:0005634">
    <property type="term" value="C:nucleus"/>
    <property type="evidence" value="ECO:0007669"/>
    <property type="project" value="TreeGrafter"/>
</dbReference>
<dbReference type="PRINTS" id="PR01415">
    <property type="entry name" value="ANKYRIN"/>
</dbReference>